<sequence length="224" mass="25838">MEFVELLRQQETVDENMINDLRQFFVHMTEDDFEVFTQLIPLFPHHQALIQPIQNSLRMFSRISSFFADQLQNQINATPVFTFALFLALQPGNTNIIKNQRQQALELINTLMSAQTAAFFADSLFQVFQTSKPSFSHLQSTFDNFPDSLSTQIFHSIVEVQPDFAGSLLLQLKIKLDYNQFLQNPVPSLRQAAVMHSNNRIDFEEIRSRVSNQVIIVLEDPNAK</sequence>
<comment type="caution">
    <text evidence="1">The sequence shown here is derived from an EMBL/GenBank/DDBJ whole genome shotgun (WGS) entry which is preliminary data.</text>
</comment>
<evidence type="ECO:0000313" key="2">
    <source>
        <dbReference type="EMBL" id="CAL6101496.1"/>
    </source>
</evidence>
<reference evidence="2 3" key="2">
    <citation type="submission" date="2024-07" db="EMBL/GenBank/DDBJ databases">
        <authorList>
            <person name="Akdeniz Z."/>
        </authorList>
    </citation>
    <scope>NUCLEOTIDE SEQUENCE [LARGE SCALE GENOMIC DNA]</scope>
</reference>
<dbReference type="AlphaFoldDB" id="A0AA86NPW1"/>
<reference evidence="1" key="1">
    <citation type="submission" date="2023-06" db="EMBL/GenBank/DDBJ databases">
        <authorList>
            <person name="Kurt Z."/>
        </authorList>
    </citation>
    <scope>NUCLEOTIDE SEQUENCE</scope>
</reference>
<name>A0AA86NPW1_9EUKA</name>
<dbReference type="EMBL" id="CATOUU010000299">
    <property type="protein sequence ID" value="CAI9923930.1"/>
    <property type="molecule type" value="Genomic_DNA"/>
</dbReference>
<dbReference type="Proteomes" id="UP001642409">
    <property type="component" value="Unassembled WGS sequence"/>
</dbReference>
<dbReference type="EMBL" id="CAXDID020000545">
    <property type="protein sequence ID" value="CAL6101496.1"/>
    <property type="molecule type" value="Genomic_DNA"/>
</dbReference>
<evidence type="ECO:0000313" key="3">
    <source>
        <dbReference type="Proteomes" id="UP001642409"/>
    </source>
</evidence>
<accession>A0AA86NPW1</accession>
<organism evidence="1">
    <name type="scientific">Hexamita inflata</name>
    <dbReference type="NCBI Taxonomy" id="28002"/>
    <lineage>
        <taxon>Eukaryota</taxon>
        <taxon>Metamonada</taxon>
        <taxon>Diplomonadida</taxon>
        <taxon>Hexamitidae</taxon>
        <taxon>Hexamitinae</taxon>
        <taxon>Hexamita</taxon>
    </lineage>
</organism>
<evidence type="ECO:0000313" key="1">
    <source>
        <dbReference type="EMBL" id="CAI9923930.1"/>
    </source>
</evidence>
<gene>
    <name evidence="1" type="ORF">HINF_LOCUS11575</name>
    <name evidence="2" type="ORF">HINF_LOCUS71218</name>
</gene>
<proteinExistence type="predicted"/>
<keyword evidence="3" id="KW-1185">Reference proteome</keyword>
<protein>
    <submittedName>
        <fullName evidence="2">Hypothetical_protein</fullName>
    </submittedName>
</protein>